<feature type="transmembrane region" description="Helical" evidence="6">
    <location>
        <begin position="47"/>
        <end position="69"/>
    </location>
</feature>
<dbReference type="RefSeq" id="WP_055145175.1">
    <property type="nucleotide sequence ID" value="NZ_JXSZ01000005.1"/>
</dbReference>
<evidence type="ECO:0000256" key="1">
    <source>
        <dbReference type="ARBA" id="ARBA00004141"/>
    </source>
</evidence>
<keyword evidence="4 6" id="KW-1133">Transmembrane helix</keyword>
<dbReference type="GO" id="GO:0016020">
    <property type="term" value="C:membrane"/>
    <property type="evidence" value="ECO:0007669"/>
    <property type="project" value="UniProtKB-SubCell"/>
</dbReference>
<comment type="caution">
    <text evidence="7">The sequence shown here is derived from an EMBL/GenBank/DDBJ whole genome shotgun (WGS) entry which is preliminary data.</text>
</comment>
<evidence type="ECO:0000256" key="5">
    <source>
        <dbReference type="ARBA" id="ARBA00023136"/>
    </source>
</evidence>
<dbReference type="OrthoDB" id="9811562at2"/>
<dbReference type="PATRIC" id="fig|1605367.3.peg.2405"/>
<gene>
    <name evidence="7" type="ORF">AFM12_05240</name>
</gene>
<keyword evidence="2" id="KW-1003">Cell membrane</keyword>
<dbReference type="GO" id="GO:0016765">
    <property type="term" value="F:transferase activity, transferring alkyl or aryl (other than methyl) groups"/>
    <property type="evidence" value="ECO:0007669"/>
    <property type="project" value="InterPro"/>
</dbReference>
<evidence type="ECO:0000256" key="4">
    <source>
        <dbReference type="ARBA" id="ARBA00022989"/>
    </source>
</evidence>
<dbReference type="Proteomes" id="UP000050454">
    <property type="component" value="Unassembled WGS sequence"/>
</dbReference>
<comment type="subcellular location">
    <subcellularLocation>
        <location evidence="1">Membrane</location>
        <topology evidence="1">Multi-pass membrane protein</topology>
    </subcellularLocation>
</comment>
<feature type="transmembrane region" description="Helical" evidence="6">
    <location>
        <begin position="162"/>
        <end position="181"/>
    </location>
</feature>
<dbReference type="Gene3D" id="1.10.357.140">
    <property type="entry name" value="UbiA prenyltransferase"/>
    <property type="match status" value="1"/>
</dbReference>
<dbReference type="InterPro" id="IPR000537">
    <property type="entry name" value="UbiA_prenyltransferase"/>
</dbReference>
<sequence>MLLIQKFFELIRWKNLLIILLTQYMARVFLVGKGNSIPESLLDKNQFLISLSTLLVAAAGYIINDYFDIKIDQVNKPEEVVIGRFIRRRHAMLAHQILNVSAAVISFTLGWKVFAVNVIAMTMLWFYASVFKKLPFIGNFMVAGLTGAALVVMAVFYTENDLLINIYALFAFGITLIREIIKDIEDIRGDKKYGSTTLPIIWGIRKTKFLLFLFMIGFVVSVAFMGIALHNKKLSLSFLLLGIPFLYLAFRLYFADRKSHFAQLSFWSKVIMILGVGSMVFV</sequence>
<dbReference type="PANTHER" id="PTHR42723:SF1">
    <property type="entry name" value="CHLOROPHYLL SYNTHASE, CHLOROPLASTIC"/>
    <property type="match status" value="1"/>
</dbReference>
<keyword evidence="7" id="KW-0808">Transferase</keyword>
<feature type="transmembrane region" description="Helical" evidence="6">
    <location>
        <begin position="137"/>
        <end position="156"/>
    </location>
</feature>
<organism evidence="7 8">
    <name type="scientific">Jiulongibacter sediminis</name>
    <dbReference type="NCBI Taxonomy" id="1605367"/>
    <lineage>
        <taxon>Bacteria</taxon>
        <taxon>Pseudomonadati</taxon>
        <taxon>Bacteroidota</taxon>
        <taxon>Cytophagia</taxon>
        <taxon>Cytophagales</taxon>
        <taxon>Leadbetterellaceae</taxon>
        <taxon>Jiulongibacter</taxon>
    </lineage>
</organism>
<feature type="transmembrane region" description="Helical" evidence="6">
    <location>
        <begin position="209"/>
        <end position="229"/>
    </location>
</feature>
<keyword evidence="3 6" id="KW-0812">Transmembrane</keyword>
<reference evidence="7 8" key="1">
    <citation type="submission" date="2015-07" db="EMBL/GenBank/DDBJ databases">
        <title>The draft genome sequence of Leadbetterella sp. JN14-9.</title>
        <authorList>
            <person name="Liu Y."/>
            <person name="Du J."/>
            <person name="Shao Z."/>
        </authorList>
    </citation>
    <scope>NUCLEOTIDE SEQUENCE [LARGE SCALE GENOMIC DNA]</scope>
    <source>
        <strain evidence="7 8">JN14-9</strain>
    </source>
</reference>
<accession>A0A0P7C728</accession>
<feature type="transmembrane region" description="Helical" evidence="6">
    <location>
        <begin position="235"/>
        <end position="254"/>
    </location>
</feature>
<keyword evidence="8" id="KW-1185">Reference proteome</keyword>
<dbReference type="CDD" id="cd13961">
    <property type="entry name" value="PT_UbiA_DGGGPS"/>
    <property type="match status" value="1"/>
</dbReference>
<evidence type="ECO:0000256" key="3">
    <source>
        <dbReference type="ARBA" id="ARBA00022692"/>
    </source>
</evidence>
<dbReference type="InterPro" id="IPR044878">
    <property type="entry name" value="UbiA_sf"/>
</dbReference>
<dbReference type="AlphaFoldDB" id="A0A0P7C728"/>
<dbReference type="NCBIfam" id="NF009513">
    <property type="entry name" value="PRK12872.1-3"/>
    <property type="match status" value="1"/>
</dbReference>
<keyword evidence="5 6" id="KW-0472">Membrane</keyword>
<evidence type="ECO:0000256" key="6">
    <source>
        <dbReference type="SAM" id="Phobius"/>
    </source>
</evidence>
<dbReference type="Pfam" id="PF01040">
    <property type="entry name" value="UbiA"/>
    <property type="match status" value="1"/>
</dbReference>
<dbReference type="PANTHER" id="PTHR42723">
    <property type="entry name" value="CHLOROPHYLL SYNTHASE"/>
    <property type="match status" value="1"/>
</dbReference>
<feature type="transmembrane region" description="Helical" evidence="6">
    <location>
        <begin position="261"/>
        <end position="281"/>
    </location>
</feature>
<dbReference type="EMBL" id="LGTQ01000005">
    <property type="protein sequence ID" value="KPM50169.1"/>
    <property type="molecule type" value="Genomic_DNA"/>
</dbReference>
<name>A0A0P7C728_9BACT</name>
<dbReference type="InterPro" id="IPR050475">
    <property type="entry name" value="Prenyltransferase_related"/>
</dbReference>
<evidence type="ECO:0000313" key="7">
    <source>
        <dbReference type="EMBL" id="KPM50169.1"/>
    </source>
</evidence>
<evidence type="ECO:0000313" key="8">
    <source>
        <dbReference type="Proteomes" id="UP000050454"/>
    </source>
</evidence>
<feature type="transmembrane region" description="Helical" evidence="6">
    <location>
        <begin position="12"/>
        <end position="32"/>
    </location>
</feature>
<dbReference type="Gene3D" id="1.20.120.1780">
    <property type="entry name" value="UbiA prenyltransferase"/>
    <property type="match status" value="1"/>
</dbReference>
<dbReference type="STRING" id="1605367.AFM12_05240"/>
<protein>
    <submittedName>
        <fullName evidence="7">Prenyltransferase</fullName>
    </submittedName>
</protein>
<evidence type="ECO:0000256" key="2">
    <source>
        <dbReference type="ARBA" id="ARBA00022475"/>
    </source>
</evidence>
<proteinExistence type="predicted"/>